<dbReference type="InterPro" id="IPR029016">
    <property type="entry name" value="GAF-like_dom_sf"/>
</dbReference>
<accession>A0A316TN67</accession>
<dbReference type="EC" id="2.7.13.3" evidence="2"/>
<protein>
    <recommendedName>
        <fullName evidence="2">histidine kinase</fullName>
        <ecNumber evidence="2">2.7.13.3</ecNumber>
    </recommendedName>
</protein>
<dbReference type="InterPro" id="IPR005467">
    <property type="entry name" value="His_kinase_dom"/>
</dbReference>
<keyword evidence="3" id="KW-0597">Phosphoprotein</keyword>
<dbReference type="EMBL" id="QGGB01000011">
    <property type="protein sequence ID" value="PWN05218.1"/>
    <property type="molecule type" value="Genomic_DNA"/>
</dbReference>
<dbReference type="Pfam" id="PF02518">
    <property type="entry name" value="HATPase_c"/>
    <property type="match status" value="1"/>
</dbReference>
<dbReference type="InterPro" id="IPR036890">
    <property type="entry name" value="HATPase_C_sf"/>
</dbReference>
<dbReference type="AlphaFoldDB" id="A0A316TN67"/>
<evidence type="ECO:0000256" key="4">
    <source>
        <dbReference type="ARBA" id="ARBA00022679"/>
    </source>
</evidence>
<dbReference type="InterPro" id="IPR003594">
    <property type="entry name" value="HATPase_dom"/>
</dbReference>
<dbReference type="Proteomes" id="UP000245533">
    <property type="component" value="Unassembled WGS sequence"/>
</dbReference>
<dbReference type="InterPro" id="IPR003018">
    <property type="entry name" value="GAF"/>
</dbReference>
<evidence type="ECO:0000256" key="5">
    <source>
        <dbReference type="ARBA" id="ARBA00022741"/>
    </source>
</evidence>
<dbReference type="PANTHER" id="PTHR41523">
    <property type="entry name" value="TWO-COMPONENT SYSTEM SENSOR PROTEIN"/>
    <property type="match status" value="1"/>
</dbReference>
<dbReference type="Gene3D" id="3.30.565.10">
    <property type="entry name" value="Histidine kinase-like ATPase, C-terminal domain"/>
    <property type="match status" value="1"/>
</dbReference>
<keyword evidence="4" id="KW-0808">Transferase</keyword>
<dbReference type="SMART" id="SM00387">
    <property type="entry name" value="HATPase_c"/>
    <property type="match status" value="1"/>
</dbReference>
<dbReference type="RefSeq" id="WP_109648127.1">
    <property type="nucleotide sequence ID" value="NZ_QGGB01000011.1"/>
</dbReference>
<dbReference type="SMART" id="SM00065">
    <property type="entry name" value="GAF"/>
    <property type="match status" value="1"/>
</dbReference>
<organism evidence="9 10">
    <name type="scientific">Rhodohalobacter mucosus</name>
    <dbReference type="NCBI Taxonomy" id="2079485"/>
    <lineage>
        <taxon>Bacteria</taxon>
        <taxon>Pseudomonadati</taxon>
        <taxon>Balneolota</taxon>
        <taxon>Balneolia</taxon>
        <taxon>Balneolales</taxon>
        <taxon>Balneolaceae</taxon>
        <taxon>Rhodohalobacter</taxon>
    </lineage>
</organism>
<name>A0A316TN67_9BACT</name>
<dbReference type="OrthoDB" id="9767435at2"/>
<comment type="catalytic activity">
    <reaction evidence="1">
        <text>ATP + protein L-histidine = ADP + protein N-phospho-L-histidine.</text>
        <dbReference type="EC" id="2.7.13.3"/>
    </reaction>
</comment>
<gene>
    <name evidence="9" type="ORF">DDZ15_15955</name>
</gene>
<evidence type="ECO:0000256" key="3">
    <source>
        <dbReference type="ARBA" id="ARBA00022553"/>
    </source>
</evidence>
<dbReference type="PROSITE" id="PS50109">
    <property type="entry name" value="HIS_KIN"/>
    <property type="match status" value="1"/>
</dbReference>
<evidence type="ECO:0000256" key="6">
    <source>
        <dbReference type="ARBA" id="ARBA00022777"/>
    </source>
</evidence>
<evidence type="ECO:0000313" key="10">
    <source>
        <dbReference type="Proteomes" id="UP000245533"/>
    </source>
</evidence>
<evidence type="ECO:0000256" key="1">
    <source>
        <dbReference type="ARBA" id="ARBA00000085"/>
    </source>
</evidence>
<keyword evidence="10" id="KW-1185">Reference proteome</keyword>
<keyword evidence="6" id="KW-0418">Kinase</keyword>
<dbReference type="Gene3D" id="3.30.450.40">
    <property type="match status" value="1"/>
</dbReference>
<evidence type="ECO:0000256" key="2">
    <source>
        <dbReference type="ARBA" id="ARBA00012438"/>
    </source>
</evidence>
<dbReference type="GO" id="GO:0005524">
    <property type="term" value="F:ATP binding"/>
    <property type="evidence" value="ECO:0007669"/>
    <property type="project" value="UniProtKB-KW"/>
</dbReference>
<keyword evidence="5" id="KW-0547">Nucleotide-binding</keyword>
<proteinExistence type="predicted"/>
<dbReference type="PANTHER" id="PTHR41523:SF8">
    <property type="entry name" value="ETHYLENE RESPONSE SENSOR PROTEIN"/>
    <property type="match status" value="1"/>
</dbReference>
<keyword evidence="7" id="KW-0067">ATP-binding</keyword>
<dbReference type="InterPro" id="IPR011495">
    <property type="entry name" value="Sig_transdc_His_kin_sub2_dim/P"/>
</dbReference>
<dbReference type="GO" id="GO:0004673">
    <property type="term" value="F:protein histidine kinase activity"/>
    <property type="evidence" value="ECO:0007669"/>
    <property type="project" value="UniProtKB-EC"/>
</dbReference>
<comment type="caution">
    <text evidence="9">The sequence shown here is derived from an EMBL/GenBank/DDBJ whole genome shotgun (WGS) entry which is preliminary data.</text>
</comment>
<feature type="domain" description="Histidine kinase" evidence="8">
    <location>
        <begin position="196"/>
        <end position="388"/>
    </location>
</feature>
<dbReference type="Pfam" id="PF13185">
    <property type="entry name" value="GAF_2"/>
    <property type="match status" value="1"/>
</dbReference>
<dbReference type="SUPFAM" id="SSF55874">
    <property type="entry name" value="ATPase domain of HSP90 chaperone/DNA topoisomerase II/histidine kinase"/>
    <property type="match status" value="1"/>
</dbReference>
<sequence length="388" mass="44189">MANMDDMKVSDQDFPEGEGSQRLLMDTLEGIDHTEEFKSVLVDSMESTRLVMNTEASSLMLMDEETGELYVSMPTGPAKMSVAGKSIPQSKGIAGWVAENKRPYMTNDVANSEHFYGELAEDFKTRNIICVPLINRENKVIGVMQALNRRNGEEFTSRDIPVFQSLASHFTLAIERSRMIDRLHDRLQQKDAIIAEIHHRIKNNLQIISALVEDELPLIKDKHAETVLQGISLRIQSMSRLHDMLSEKNIKNTVDLKEYLSQLSDKIRDTMSSILYDVQIELDSEEIVVKQDQALLCGLILNELLINIYKHAFQYEDDEANIKMSLFLKDHIVHLRVSDNGVGLPDDFKLRKKDSIGMWIVDTLLKKLNAEMSVGSDEGTRFEIRFEA</sequence>
<evidence type="ECO:0000313" key="9">
    <source>
        <dbReference type="EMBL" id="PWN05218.1"/>
    </source>
</evidence>
<evidence type="ECO:0000259" key="8">
    <source>
        <dbReference type="PROSITE" id="PS50109"/>
    </source>
</evidence>
<dbReference type="Pfam" id="PF07568">
    <property type="entry name" value="HisKA_2"/>
    <property type="match status" value="1"/>
</dbReference>
<dbReference type="SUPFAM" id="SSF55781">
    <property type="entry name" value="GAF domain-like"/>
    <property type="match status" value="1"/>
</dbReference>
<evidence type="ECO:0000256" key="7">
    <source>
        <dbReference type="ARBA" id="ARBA00022840"/>
    </source>
</evidence>
<reference evidence="9 10" key="1">
    <citation type="submission" date="2018-05" db="EMBL/GenBank/DDBJ databases">
        <title>Rhodohalobacter halophilus gen. nov., sp. nov., a moderately halophilic member of the family Balneolaceae.</title>
        <authorList>
            <person name="Liu Z.-W."/>
        </authorList>
    </citation>
    <scope>NUCLEOTIDE SEQUENCE [LARGE SCALE GENOMIC DNA]</scope>
    <source>
        <strain evidence="9 10">8A47</strain>
    </source>
</reference>